<comment type="catalytic activity">
    <reaction evidence="11">
        <text>Preferential cleavage: (Ac)2-L-Lys-D-Ala-|-D-Ala. Also transpeptidation of peptidyl-alanyl moieties that are N-acyl substituents of D-alanine.</text>
        <dbReference type="EC" id="3.4.16.4"/>
    </reaction>
</comment>
<dbReference type="Pfam" id="PF07943">
    <property type="entry name" value="PBP5_C"/>
    <property type="match status" value="1"/>
</dbReference>
<feature type="domain" description="Peptidase S11 D-alanyl-D-alanine carboxypeptidase A N-terminal" evidence="13">
    <location>
        <begin position="27"/>
        <end position="249"/>
    </location>
</feature>
<evidence type="ECO:0000256" key="9">
    <source>
        <dbReference type="ARBA" id="ARBA00022984"/>
    </source>
</evidence>
<name>A0A164B3M4_9BACI</name>
<dbReference type="InterPro" id="IPR018044">
    <property type="entry name" value="Peptidase_S11"/>
</dbReference>
<dbReference type="GO" id="GO:0008360">
    <property type="term" value="P:regulation of cell shape"/>
    <property type="evidence" value="ECO:0007669"/>
    <property type="project" value="UniProtKB-KW"/>
</dbReference>
<dbReference type="AlphaFoldDB" id="A0A164B3M4"/>
<evidence type="ECO:0000256" key="8">
    <source>
        <dbReference type="ARBA" id="ARBA00022960"/>
    </source>
</evidence>
<dbReference type="EC" id="3.4.16.4" evidence="3"/>
<dbReference type="SUPFAM" id="SSF56601">
    <property type="entry name" value="beta-lactamase/transpeptidase-like"/>
    <property type="match status" value="1"/>
</dbReference>
<evidence type="ECO:0000256" key="1">
    <source>
        <dbReference type="ARBA" id="ARBA00004752"/>
    </source>
</evidence>
<evidence type="ECO:0000256" key="6">
    <source>
        <dbReference type="ARBA" id="ARBA00022729"/>
    </source>
</evidence>
<accession>A0A223E951</accession>
<dbReference type="UniPathway" id="UPA00219"/>
<keyword evidence="8" id="KW-0133">Cell shape</keyword>
<evidence type="ECO:0000256" key="12">
    <source>
        <dbReference type="RuleBase" id="RU004016"/>
    </source>
</evidence>
<evidence type="ECO:0000313" key="16">
    <source>
        <dbReference type="Proteomes" id="UP000214606"/>
    </source>
</evidence>
<gene>
    <name evidence="15" type="ORF">AP3564_17430</name>
</gene>
<sequence>MNKWTSRINVFILFILIGHFFIPTAHATHTIEVSAESAILMDQESGRILFEKNPHKKMRIASITKIMTAILAIESGKMDQNVTVSDRAVRTEGSSIYLKQKQKVKLEDLVYGLMLRSGNDAAVAIAEFVGGSLDGFVFMMNEKAKEIGMTNTEFANPHGLDDHENHYSTAYDMALLTKYAMENETFRKIFGTKVYKKDGFQWKNKNKLLNLYEYCTGGKTGYTKRANRTLVSTAEKDDLHLIAVTLNAPDDWNDHMSMFNSAFSEYDQVTIKKEGYLAIDNKFYKDRIFINRDIVYPLMEEEKNKINIRLFLAKPKASWKNHPEKVPEKVGTLRVLLDGETIEEVPIYFENGDVEPPHGWFGKMIDLFFDMLGVSA</sequence>
<proteinExistence type="inferred from homology"/>
<reference evidence="15 16" key="1">
    <citation type="submission" date="2016-10" db="EMBL/GenBank/DDBJ databases">
        <title>The whole genome sequencing and assembly of Aeribacillus pallidus KCTC3564 strain.</title>
        <authorList>
            <person name="Lee Y.-J."/>
            <person name="Park M.-K."/>
            <person name="Yi H."/>
            <person name="Bahn Y.-S."/>
            <person name="Kim J.F."/>
            <person name="Lee D.-W."/>
        </authorList>
    </citation>
    <scope>NUCLEOTIDE SEQUENCE [LARGE SCALE GENOMIC DNA]</scope>
    <source>
        <strain evidence="15 16">KCTC3564</strain>
    </source>
</reference>
<keyword evidence="4 15" id="KW-0121">Carboxypeptidase</keyword>
<organism evidence="15 16">
    <name type="scientific">Aeribacillus pallidus</name>
    <dbReference type="NCBI Taxonomy" id="33936"/>
    <lineage>
        <taxon>Bacteria</taxon>
        <taxon>Bacillati</taxon>
        <taxon>Bacillota</taxon>
        <taxon>Bacilli</taxon>
        <taxon>Bacillales</taxon>
        <taxon>Bacillaceae</taxon>
        <taxon>Aeribacillus</taxon>
    </lineage>
</organism>
<evidence type="ECO:0000256" key="11">
    <source>
        <dbReference type="ARBA" id="ARBA00034000"/>
    </source>
</evidence>
<dbReference type="Proteomes" id="UP000214606">
    <property type="component" value="Chromosome"/>
</dbReference>
<dbReference type="PRINTS" id="PR00725">
    <property type="entry name" value="DADACBPTASE1"/>
</dbReference>
<dbReference type="GO" id="GO:0009252">
    <property type="term" value="P:peptidoglycan biosynthetic process"/>
    <property type="evidence" value="ECO:0007669"/>
    <property type="project" value="UniProtKB-UniPathway"/>
</dbReference>
<keyword evidence="6" id="KW-0732">Signal</keyword>
<dbReference type="InterPro" id="IPR012338">
    <property type="entry name" value="Beta-lactam/transpept-like"/>
</dbReference>
<dbReference type="PANTHER" id="PTHR21581:SF33">
    <property type="entry name" value="D-ALANYL-D-ALANINE CARBOXYPEPTIDASE DACB"/>
    <property type="match status" value="1"/>
</dbReference>
<evidence type="ECO:0000256" key="2">
    <source>
        <dbReference type="ARBA" id="ARBA00007164"/>
    </source>
</evidence>
<dbReference type="EMBL" id="CP017703">
    <property type="protein sequence ID" value="ASS91787.1"/>
    <property type="molecule type" value="Genomic_DNA"/>
</dbReference>
<dbReference type="Gene3D" id="3.40.710.10">
    <property type="entry name" value="DD-peptidase/beta-lactamase superfamily"/>
    <property type="match status" value="1"/>
</dbReference>
<dbReference type="InterPro" id="IPR012907">
    <property type="entry name" value="Peptidase_S11_C"/>
</dbReference>
<keyword evidence="5" id="KW-0645">Protease</keyword>
<keyword evidence="10" id="KW-0961">Cell wall biogenesis/degradation</keyword>
<evidence type="ECO:0000259" key="14">
    <source>
        <dbReference type="Pfam" id="PF07943"/>
    </source>
</evidence>
<comment type="similarity">
    <text evidence="2 12">Belongs to the peptidase S11 family.</text>
</comment>
<evidence type="ECO:0000256" key="3">
    <source>
        <dbReference type="ARBA" id="ARBA00012448"/>
    </source>
</evidence>
<comment type="pathway">
    <text evidence="1">Cell wall biogenesis; peptidoglycan biosynthesis.</text>
</comment>
<evidence type="ECO:0000259" key="13">
    <source>
        <dbReference type="Pfam" id="PF00768"/>
    </source>
</evidence>
<keyword evidence="7" id="KW-0378">Hydrolase</keyword>
<dbReference type="Pfam" id="PF00768">
    <property type="entry name" value="Peptidase_S11"/>
    <property type="match status" value="1"/>
</dbReference>
<evidence type="ECO:0000256" key="5">
    <source>
        <dbReference type="ARBA" id="ARBA00022670"/>
    </source>
</evidence>
<keyword evidence="9" id="KW-0573">Peptidoglycan synthesis</keyword>
<dbReference type="PANTHER" id="PTHR21581">
    <property type="entry name" value="D-ALANYL-D-ALANINE CARBOXYPEPTIDASE"/>
    <property type="match status" value="1"/>
</dbReference>
<dbReference type="InterPro" id="IPR001967">
    <property type="entry name" value="Peptidase_S11_N"/>
</dbReference>
<feature type="domain" description="Peptidase S11 D-Ala-D-Ala carboxypeptidase A C-terminal" evidence="14">
    <location>
        <begin position="288"/>
        <end position="351"/>
    </location>
</feature>
<dbReference type="Gene3D" id="2.30.140.30">
    <property type="match status" value="1"/>
</dbReference>
<dbReference type="KEGG" id="apak:AP3564_17430"/>
<dbReference type="GO" id="GO:0071555">
    <property type="term" value="P:cell wall organization"/>
    <property type="evidence" value="ECO:0007669"/>
    <property type="project" value="UniProtKB-KW"/>
</dbReference>
<dbReference type="GO" id="GO:0006508">
    <property type="term" value="P:proteolysis"/>
    <property type="evidence" value="ECO:0007669"/>
    <property type="project" value="UniProtKB-KW"/>
</dbReference>
<accession>A0A164B3M4</accession>
<evidence type="ECO:0000256" key="4">
    <source>
        <dbReference type="ARBA" id="ARBA00022645"/>
    </source>
</evidence>
<evidence type="ECO:0000256" key="7">
    <source>
        <dbReference type="ARBA" id="ARBA00022801"/>
    </source>
</evidence>
<protein>
    <recommendedName>
        <fullName evidence="3">serine-type D-Ala-D-Ala carboxypeptidase</fullName>
        <ecNumber evidence="3">3.4.16.4</ecNumber>
    </recommendedName>
</protein>
<dbReference type="RefSeq" id="WP_066247679.1">
    <property type="nucleotide sequence ID" value="NZ_CP017703.1"/>
</dbReference>
<evidence type="ECO:0000313" key="15">
    <source>
        <dbReference type="EMBL" id="ASS91787.1"/>
    </source>
</evidence>
<evidence type="ECO:0000256" key="10">
    <source>
        <dbReference type="ARBA" id="ARBA00023316"/>
    </source>
</evidence>
<dbReference type="GO" id="GO:0009002">
    <property type="term" value="F:serine-type D-Ala-D-Ala carboxypeptidase activity"/>
    <property type="evidence" value="ECO:0007669"/>
    <property type="project" value="UniProtKB-EC"/>
</dbReference>